<accession>A0A537M8R8</accession>
<dbReference type="AlphaFoldDB" id="A0A537M8R8"/>
<dbReference type="InterPro" id="IPR036063">
    <property type="entry name" value="Smr_dom_sf"/>
</dbReference>
<feature type="non-terminal residue" evidence="2">
    <location>
        <position position="1"/>
    </location>
</feature>
<gene>
    <name evidence="2" type="ORF">E6H02_00560</name>
</gene>
<keyword evidence="2" id="KW-0378">Hydrolase</keyword>
<dbReference type="Gene3D" id="3.30.1370.110">
    <property type="match status" value="1"/>
</dbReference>
<protein>
    <submittedName>
        <fullName evidence="2">Endonuclease MutS2</fullName>
    </submittedName>
</protein>
<dbReference type="SUPFAM" id="SSF160443">
    <property type="entry name" value="SMR domain-like"/>
    <property type="match status" value="1"/>
</dbReference>
<keyword evidence="2" id="KW-0255">Endonuclease</keyword>
<dbReference type="GO" id="GO:0004519">
    <property type="term" value="F:endonuclease activity"/>
    <property type="evidence" value="ECO:0007669"/>
    <property type="project" value="UniProtKB-KW"/>
</dbReference>
<comment type="caution">
    <text evidence="2">The sequence shown here is derived from an EMBL/GenBank/DDBJ whole genome shotgun (WGS) entry which is preliminary data.</text>
</comment>
<evidence type="ECO:0000313" key="3">
    <source>
        <dbReference type="Proteomes" id="UP000320393"/>
    </source>
</evidence>
<keyword evidence="2" id="KW-0540">Nuclease</keyword>
<proteinExistence type="predicted"/>
<feature type="domain" description="Smr" evidence="1">
    <location>
        <begin position="63"/>
        <end position="107"/>
    </location>
</feature>
<evidence type="ECO:0000259" key="1">
    <source>
        <dbReference type="PROSITE" id="PS50828"/>
    </source>
</evidence>
<evidence type="ECO:0000313" key="2">
    <source>
        <dbReference type="EMBL" id="TMJ16638.1"/>
    </source>
</evidence>
<dbReference type="EMBL" id="VBAM01000016">
    <property type="protein sequence ID" value="TMJ16638.1"/>
    <property type="molecule type" value="Genomic_DNA"/>
</dbReference>
<dbReference type="Proteomes" id="UP000320393">
    <property type="component" value="Unassembled WGS sequence"/>
</dbReference>
<reference evidence="2 3" key="1">
    <citation type="journal article" date="2019" name="Nat. Microbiol.">
        <title>Mediterranean grassland soil C-N compound turnover is dependent on rainfall and depth, and is mediated by genomically divergent microorganisms.</title>
        <authorList>
            <person name="Diamond S."/>
            <person name="Andeer P.F."/>
            <person name="Li Z."/>
            <person name="Crits-Christoph A."/>
            <person name="Burstein D."/>
            <person name="Anantharaman K."/>
            <person name="Lane K.R."/>
            <person name="Thomas B.C."/>
            <person name="Pan C."/>
            <person name="Northen T.R."/>
            <person name="Banfield J.F."/>
        </authorList>
    </citation>
    <scope>NUCLEOTIDE SEQUENCE [LARGE SCALE GENOMIC DNA]</scope>
    <source>
        <strain evidence="2">NP_5</strain>
    </source>
</reference>
<dbReference type="Pfam" id="PF01713">
    <property type="entry name" value="Smr"/>
    <property type="match status" value="1"/>
</dbReference>
<sequence>LGQRGIVHAAPDSHGEVLVQAGPLALRVPVSDLRRLPPGEADSPPEPLSAAGLGKAVALSATLDVRGLRAEEAVLELDKYLDDATLAGFNRVTVIHGKGTGALRQAV</sequence>
<organism evidence="2 3">
    <name type="scientific">Candidatus Segetimicrobium genomatis</name>
    <dbReference type="NCBI Taxonomy" id="2569760"/>
    <lineage>
        <taxon>Bacteria</taxon>
        <taxon>Bacillati</taxon>
        <taxon>Candidatus Sysuimicrobiota</taxon>
        <taxon>Candidatus Sysuimicrobiia</taxon>
        <taxon>Candidatus Sysuimicrobiales</taxon>
        <taxon>Candidatus Segetimicrobiaceae</taxon>
        <taxon>Candidatus Segetimicrobium</taxon>
    </lineage>
</organism>
<name>A0A537M8R8_9BACT</name>
<dbReference type="PROSITE" id="PS50828">
    <property type="entry name" value="SMR"/>
    <property type="match status" value="1"/>
</dbReference>
<feature type="non-terminal residue" evidence="2">
    <location>
        <position position="107"/>
    </location>
</feature>
<dbReference type="InterPro" id="IPR002625">
    <property type="entry name" value="Smr_dom"/>
</dbReference>